<feature type="non-terminal residue" evidence="8">
    <location>
        <position position="580"/>
    </location>
</feature>
<dbReference type="OrthoDB" id="1910254at2759"/>
<name>A0A9J5Z2Z3_SOLCO</name>
<gene>
    <name evidence="8" type="ORF">H5410_028065</name>
</gene>
<dbReference type="PRINTS" id="PR01166">
    <property type="entry name" value="CYCOXIDASEII"/>
</dbReference>
<dbReference type="EMBL" id="JACXVP010000005">
    <property type="protein sequence ID" value="KAG5606573.1"/>
    <property type="molecule type" value="Genomic_DNA"/>
</dbReference>
<comment type="similarity">
    <text evidence="3">Belongs to the cytochrome c oxidase subunit 2 family.</text>
</comment>
<keyword evidence="4" id="KW-0472">Membrane</keyword>
<keyword evidence="9" id="KW-1185">Reference proteome</keyword>
<feature type="domain" description="Cytochrome oxidase subunit II copper A binding" evidence="7">
    <location>
        <begin position="142"/>
        <end position="264"/>
    </location>
</feature>
<dbReference type="GO" id="GO:0005507">
    <property type="term" value="F:copper ion binding"/>
    <property type="evidence" value="ECO:0007669"/>
    <property type="project" value="InterPro"/>
</dbReference>
<dbReference type="SUPFAM" id="SSF49503">
    <property type="entry name" value="Cupredoxins"/>
    <property type="match status" value="1"/>
</dbReference>
<protein>
    <recommendedName>
        <fullName evidence="5">Cytochrome c oxidase polypeptide II</fullName>
    </recommendedName>
</protein>
<evidence type="ECO:0000259" key="7">
    <source>
        <dbReference type="PROSITE" id="PS50857"/>
    </source>
</evidence>
<evidence type="ECO:0000256" key="6">
    <source>
        <dbReference type="ARBA" id="ARBA00049512"/>
    </source>
</evidence>
<comment type="subcellular location">
    <subcellularLocation>
        <location evidence="2">Membrane</location>
    </subcellularLocation>
</comment>
<dbReference type="GO" id="GO:0004129">
    <property type="term" value="F:cytochrome-c oxidase activity"/>
    <property type="evidence" value="ECO:0007669"/>
    <property type="project" value="UniProtKB-EC"/>
</dbReference>
<evidence type="ECO:0000313" key="8">
    <source>
        <dbReference type="EMBL" id="KAG5606573.1"/>
    </source>
</evidence>
<dbReference type="Proteomes" id="UP000824120">
    <property type="component" value="Chromosome 5"/>
</dbReference>
<dbReference type="PANTHER" id="PTHR22888">
    <property type="entry name" value="CYTOCHROME C OXIDASE, SUBUNIT II"/>
    <property type="match status" value="1"/>
</dbReference>
<evidence type="ECO:0000256" key="1">
    <source>
        <dbReference type="ARBA" id="ARBA00001935"/>
    </source>
</evidence>
<dbReference type="InterPro" id="IPR002429">
    <property type="entry name" value="CcO_II-like_C"/>
</dbReference>
<dbReference type="GO" id="GO:0042773">
    <property type="term" value="P:ATP synthesis coupled electron transport"/>
    <property type="evidence" value="ECO:0007669"/>
    <property type="project" value="TreeGrafter"/>
</dbReference>
<comment type="cofactor">
    <cofactor evidence="1">
        <name>Cu cation</name>
        <dbReference type="ChEBI" id="CHEBI:23378"/>
    </cofactor>
</comment>
<comment type="catalytic activity">
    <reaction evidence="6">
        <text>4 Fe(II)-[cytochrome c] + O2 + 8 H(+)(in) = 4 Fe(III)-[cytochrome c] + 2 H2O + 4 H(+)(out)</text>
        <dbReference type="Rhea" id="RHEA:11436"/>
        <dbReference type="Rhea" id="RHEA-COMP:10350"/>
        <dbReference type="Rhea" id="RHEA-COMP:14399"/>
        <dbReference type="ChEBI" id="CHEBI:15377"/>
        <dbReference type="ChEBI" id="CHEBI:15378"/>
        <dbReference type="ChEBI" id="CHEBI:15379"/>
        <dbReference type="ChEBI" id="CHEBI:29033"/>
        <dbReference type="ChEBI" id="CHEBI:29034"/>
        <dbReference type="EC" id="7.1.1.9"/>
    </reaction>
    <physiologicalReaction direction="left-to-right" evidence="6">
        <dbReference type="Rhea" id="RHEA:11437"/>
    </physiologicalReaction>
</comment>
<proteinExistence type="inferred from homology"/>
<dbReference type="InterPro" id="IPR045187">
    <property type="entry name" value="CcO_II"/>
</dbReference>
<evidence type="ECO:0000256" key="3">
    <source>
        <dbReference type="ARBA" id="ARBA00007866"/>
    </source>
</evidence>
<dbReference type="Pfam" id="PF00116">
    <property type="entry name" value="COX2"/>
    <property type="match status" value="1"/>
</dbReference>
<dbReference type="AlphaFoldDB" id="A0A9J5Z2Z3"/>
<evidence type="ECO:0000256" key="5">
    <source>
        <dbReference type="ARBA" id="ARBA00031389"/>
    </source>
</evidence>
<sequence length="580" mass="65537">LLDINGIGVHLFTGVIKVQRNALKLNRVREASCLPVISHSCRRETLITIACQNRGVAVVRPIPKNPPNIGSYGSIIVIDGVLFVDKRYLVRPMAGFFEIYGLAGPDRLHEHRESIHLSNLVFFDSSLSLEYIGVGMKSILRGNLQVQFGGEGALTLPYEYSDYNNDLELGQSRLLEVDNRVVLPAKSHIRFSVTYADVPYSWVVPFLGVKCDVVPGCLNKTSISVQREGVYYGQCSEICGTNHAFIPIIVEDVPRKDYGSRVSNQLIPQTPDKEPILVASPLESPLSWGGPVRRTEMDLNKPPLLDDNNCRGELENRLITLLLTSLLTGEGLAPIVGYSLESLVEKRNQIRAKPSRIKARNHYSNCKRPTYGLSTVCLFLPSLTKWMLYERLGRRDFAKDGMSVREEGLFPFSFHCLTRFALQGSEGVRAGRKGWRSSYGHKGVRYSKLLLRLLLVIGLEATGDAFLLVEILHFKYNTSWNGVSLATVVYKWQESHHRRSRSRADLDVERTSQAEAEKKAYNSVGFKGYNTVKNRNWRISPIRQINGTGHWTHRQESQFDRTNQTSEIFWKRKCCANFCT</sequence>
<evidence type="ECO:0000313" key="9">
    <source>
        <dbReference type="Proteomes" id="UP000824120"/>
    </source>
</evidence>
<dbReference type="Gene3D" id="2.60.40.420">
    <property type="entry name" value="Cupredoxins - blue copper proteins"/>
    <property type="match status" value="1"/>
</dbReference>
<organism evidence="8 9">
    <name type="scientific">Solanum commersonii</name>
    <name type="common">Commerson's wild potato</name>
    <name type="synonym">Commerson's nightshade</name>
    <dbReference type="NCBI Taxonomy" id="4109"/>
    <lineage>
        <taxon>Eukaryota</taxon>
        <taxon>Viridiplantae</taxon>
        <taxon>Streptophyta</taxon>
        <taxon>Embryophyta</taxon>
        <taxon>Tracheophyta</taxon>
        <taxon>Spermatophyta</taxon>
        <taxon>Magnoliopsida</taxon>
        <taxon>eudicotyledons</taxon>
        <taxon>Gunneridae</taxon>
        <taxon>Pentapetalae</taxon>
        <taxon>asterids</taxon>
        <taxon>lamiids</taxon>
        <taxon>Solanales</taxon>
        <taxon>Solanaceae</taxon>
        <taxon>Solanoideae</taxon>
        <taxon>Solaneae</taxon>
        <taxon>Solanum</taxon>
    </lineage>
</organism>
<dbReference type="PANTHER" id="PTHR22888:SF9">
    <property type="entry name" value="CYTOCHROME C OXIDASE SUBUNIT 2"/>
    <property type="match status" value="1"/>
</dbReference>
<accession>A0A9J5Z2Z3</accession>
<comment type="caution">
    <text evidence="8">The sequence shown here is derived from an EMBL/GenBank/DDBJ whole genome shotgun (WGS) entry which is preliminary data.</text>
</comment>
<evidence type="ECO:0000256" key="4">
    <source>
        <dbReference type="ARBA" id="ARBA00023136"/>
    </source>
</evidence>
<evidence type="ECO:0000256" key="2">
    <source>
        <dbReference type="ARBA" id="ARBA00004370"/>
    </source>
</evidence>
<dbReference type="GO" id="GO:0016020">
    <property type="term" value="C:membrane"/>
    <property type="evidence" value="ECO:0007669"/>
    <property type="project" value="UniProtKB-SubCell"/>
</dbReference>
<dbReference type="PROSITE" id="PS50857">
    <property type="entry name" value="COX2_CUA"/>
    <property type="match status" value="1"/>
</dbReference>
<dbReference type="InterPro" id="IPR008972">
    <property type="entry name" value="Cupredoxin"/>
</dbReference>
<reference evidence="8 9" key="1">
    <citation type="submission" date="2020-09" db="EMBL/GenBank/DDBJ databases">
        <title>De no assembly of potato wild relative species, Solanum commersonii.</title>
        <authorList>
            <person name="Cho K."/>
        </authorList>
    </citation>
    <scope>NUCLEOTIDE SEQUENCE [LARGE SCALE GENOMIC DNA]</scope>
    <source>
        <strain evidence="8">LZ3.2</strain>
        <tissue evidence="8">Leaf</tissue>
    </source>
</reference>